<dbReference type="RefSeq" id="XP_001330171.1">
    <property type="nucleotide sequence ID" value="XM_001330136.1"/>
</dbReference>
<proteinExistence type="predicted"/>
<name>A2F1D9_TRIV3</name>
<dbReference type="InParanoid" id="A2F1D9"/>
<organism evidence="1 2">
    <name type="scientific">Trichomonas vaginalis (strain ATCC PRA-98 / G3)</name>
    <dbReference type="NCBI Taxonomy" id="412133"/>
    <lineage>
        <taxon>Eukaryota</taxon>
        <taxon>Metamonada</taxon>
        <taxon>Parabasalia</taxon>
        <taxon>Trichomonadida</taxon>
        <taxon>Trichomonadidae</taxon>
        <taxon>Trichomonas</taxon>
    </lineage>
</organism>
<reference evidence="1" key="2">
    <citation type="journal article" date="2007" name="Science">
        <title>Draft genome sequence of the sexually transmitted pathogen Trichomonas vaginalis.</title>
        <authorList>
            <person name="Carlton J.M."/>
            <person name="Hirt R.P."/>
            <person name="Silva J.C."/>
            <person name="Delcher A.L."/>
            <person name="Schatz M."/>
            <person name="Zhao Q."/>
            <person name="Wortman J.R."/>
            <person name="Bidwell S.L."/>
            <person name="Alsmark U.C.M."/>
            <person name="Besteiro S."/>
            <person name="Sicheritz-Ponten T."/>
            <person name="Noel C.J."/>
            <person name="Dacks J.B."/>
            <person name="Foster P.G."/>
            <person name="Simillion C."/>
            <person name="Van de Peer Y."/>
            <person name="Miranda-Saavedra D."/>
            <person name="Barton G.J."/>
            <person name="Westrop G.D."/>
            <person name="Mueller S."/>
            <person name="Dessi D."/>
            <person name="Fiori P.L."/>
            <person name="Ren Q."/>
            <person name="Paulsen I."/>
            <person name="Zhang H."/>
            <person name="Bastida-Corcuera F.D."/>
            <person name="Simoes-Barbosa A."/>
            <person name="Brown M.T."/>
            <person name="Hayes R.D."/>
            <person name="Mukherjee M."/>
            <person name="Okumura C.Y."/>
            <person name="Schneider R."/>
            <person name="Smith A.J."/>
            <person name="Vanacova S."/>
            <person name="Villalvazo M."/>
            <person name="Haas B.J."/>
            <person name="Pertea M."/>
            <person name="Feldblyum T.V."/>
            <person name="Utterback T.R."/>
            <person name="Shu C.L."/>
            <person name="Osoegawa K."/>
            <person name="de Jong P.J."/>
            <person name="Hrdy I."/>
            <person name="Horvathova L."/>
            <person name="Zubacova Z."/>
            <person name="Dolezal P."/>
            <person name="Malik S.B."/>
            <person name="Logsdon J.M. Jr."/>
            <person name="Henze K."/>
            <person name="Gupta A."/>
            <person name="Wang C.C."/>
            <person name="Dunne R.L."/>
            <person name="Upcroft J.A."/>
            <person name="Upcroft P."/>
            <person name="White O."/>
            <person name="Salzberg S.L."/>
            <person name="Tang P."/>
            <person name="Chiu C.-H."/>
            <person name="Lee Y.-S."/>
            <person name="Embley T.M."/>
            <person name="Coombs G.H."/>
            <person name="Mottram J.C."/>
            <person name="Tachezy J."/>
            <person name="Fraser-Liggett C.M."/>
            <person name="Johnson P.J."/>
        </authorList>
    </citation>
    <scope>NUCLEOTIDE SEQUENCE [LARGE SCALE GENOMIC DNA]</scope>
    <source>
        <strain evidence="1">G3</strain>
    </source>
</reference>
<dbReference type="KEGG" id="tva:4759129"/>
<dbReference type="Proteomes" id="UP000001542">
    <property type="component" value="Unassembled WGS sequence"/>
</dbReference>
<evidence type="ECO:0000313" key="2">
    <source>
        <dbReference type="Proteomes" id="UP000001542"/>
    </source>
</evidence>
<evidence type="ECO:0000313" key="1">
    <source>
        <dbReference type="EMBL" id="EAY01303.1"/>
    </source>
</evidence>
<dbReference type="VEuPathDB" id="TrichDB:TVAG_395500"/>
<accession>A2F1D9</accession>
<dbReference type="EMBL" id="DS113572">
    <property type="protein sequence ID" value="EAY01303.1"/>
    <property type="molecule type" value="Genomic_DNA"/>
</dbReference>
<reference evidence="1" key="1">
    <citation type="submission" date="2006-10" db="EMBL/GenBank/DDBJ databases">
        <authorList>
            <person name="Amadeo P."/>
            <person name="Zhao Q."/>
            <person name="Wortman J."/>
            <person name="Fraser-Liggett C."/>
            <person name="Carlton J."/>
        </authorList>
    </citation>
    <scope>NUCLEOTIDE SEQUENCE</scope>
    <source>
        <strain evidence="1">G3</strain>
    </source>
</reference>
<dbReference type="SMR" id="A2F1D9"/>
<dbReference type="InterPro" id="IPR036770">
    <property type="entry name" value="Ankyrin_rpt-contain_sf"/>
</dbReference>
<dbReference type="AlphaFoldDB" id="A2F1D9"/>
<sequence>MDPIIRIFKDDNIDEFKSWLELRDTNHDIIIEETINDIPGQYPLDLVITKYHAAECLKYYERSPKGSGFTSLHLAFKDNWQQGIEILFKYKHLLYTFDKSKKSPLAYFADQQNIETIPLVIKLITKHDCKNALKHVHGRDMTFVQYCIANKLDLMTNALSAFIEAGLIEEKSFLELSFSKSSDPSLSKLFRETAKYSLEYKLKLWMQPDCYKSNRFSPTYLVGKNVEQIQAHLNNLIYLSNMLRTDMKPLPSNVSEDKIIDHLLQFEAGEQRFLNYYINSDYLKIIYEDVKVNSIPYENDTFIIPNNNIDFWYRFGFIFGLVCVSGSYLEFPYKLSPLFYDKIVNKNTKLDSGTLIDYIKGTDPKLYSKYLKSKQTEFFKKVNEVNPSGDVIPQENFMEDFIHENIPPEIISSQKFILDSLGSFAQGFLKFKDSISTVTERGRIAFKMLEIIEKNKLNQIPMIWFEGLKIQNFYTMDDNFNDKSSESIFEIYKDLYEIHFVCEKGDKIQSYNFAANKKAIEYNSLSSIESIHKILLSYGGIHKCLPLAQNIIKFMFILTNSRRQNIFKAIKGTDMILMYNPSDNIIPIKHHPITSIDPQTFYEEYEILF</sequence>
<dbReference type="VEuPathDB" id="TrichDB:TVAGG3_0075630"/>
<protein>
    <submittedName>
        <fullName evidence="1">Uncharacterized protein</fullName>
    </submittedName>
</protein>
<keyword evidence="2" id="KW-1185">Reference proteome</keyword>
<gene>
    <name evidence="1" type="ORF">TVAG_395500</name>
</gene>
<dbReference type="SUPFAM" id="SSF48403">
    <property type="entry name" value="Ankyrin repeat"/>
    <property type="match status" value="1"/>
</dbReference>